<reference evidence="1" key="1">
    <citation type="submission" date="2014-11" db="EMBL/GenBank/DDBJ databases">
        <authorList>
            <person name="Amaro Gonzalez C."/>
        </authorList>
    </citation>
    <scope>NUCLEOTIDE SEQUENCE</scope>
</reference>
<dbReference type="AlphaFoldDB" id="A0A0E9X444"/>
<accession>A0A0E9X444</accession>
<evidence type="ECO:0000313" key="1">
    <source>
        <dbReference type="EMBL" id="JAH96665.1"/>
    </source>
</evidence>
<organism evidence="1">
    <name type="scientific">Anguilla anguilla</name>
    <name type="common">European freshwater eel</name>
    <name type="synonym">Muraena anguilla</name>
    <dbReference type="NCBI Taxonomy" id="7936"/>
    <lineage>
        <taxon>Eukaryota</taxon>
        <taxon>Metazoa</taxon>
        <taxon>Chordata</taxon>
        <taxon>Craniata</taxon>
        <taxon>Vertebrata</taxon>
        <taxon>Euteleostomi</taxon>
        <taxon>Actinopterygii</taxon>
        <taxon>Neopterygii</taxon>
        <taxon>Teleostei</taxon>
        <taxon>Anguilliformes</taxon>
        <taxon>Anguillidae</taxon>
        <taxon>Anguilla</taxon>
    </lineage>
</organism>
<name>A0A0E9X444_ANGAN</name>
<protein>
    <submittedName>
        <fullName evidence="1">Uncharacterized protein</fullName>
    </submittedName>
</protein>
<proteinExistence type="predicted"/>
<dbReference type="EMBL" id="GBXM01011912">
    <property type="protein sequence ID" value="JAH96665.1"/>
    <property type="molecule type" value="Transcribed_RNA"/>
</dbReference>
<sequence>MAGLWSVGTCCFVLFFHTEYRRLRAEADAIISTETEPGRSQSTREA</sequence>
<reference evidence="1" key="2">
    <citation type="journal article" date="2015" name="Fish Shellfish Immunol.">
        <title>Early steps in the European eel (Anguilla anguilla)-Vibrio vulnificus interaction in the gills: Role of the RtxA13 toxin.</title>
        <authorList>
            <person name="Callol A."/>
            <person name="Pajuelo D."/>
            <person name="Ebbesson L."/>
            <person name="Teles M."/>
            <person name="MacKenzie S."/>
            <person name="Amaro C."/>
        </authorList>
    </citation>
    <scope>NUCLEOTIDE SEQUENCE</scope>
</reference>